<evidence type="ECO:0000256" key="1">
    <source>
        <dbReference type="SAM" id="SignalP"/>
    </source>
</evidence>
<evidence type="ECO:0000259" key="2">
    <source>
        <dbReference type="Pfam" id="PF07833"/>
    </source>
</evidence>
<evidence type="ECO:0000313" key="3">
    <source>
        <dbReference type="EMBL" id="MBP1961299.1"/>
    </source>
</evidence>
<dbReference type="InterPro" id="IPR036582">
    <property type="entry name" value="Mao_N_sf"/>
</dbReference>
<gene>
    <name evidence="3" type="ORF">J2Z65_000493</name>
</gene>
<feature type="chain" id="PRO_5045756862" description="Copper amine oxidase-like N-terminal domain-containing protein" evidence="1">
    <location>
        <begin position="27"/>
        <end position="283"/>
    </location>
</feature>
<name>A0ABS4HTE7_9BACL</name>
<dbReference type="RefSeq" id="WP_167063959.1">
    <property type="nucleotide sequence ID" value="NZ_JAAOZR010000031.1"/>
</dbReference>
<feature type="domain" description="Copper amine oxidase-like N-terminal" evidence="2">
    <location>
        <begin position="44"/>
        <end position="89"/>
    </location>
</feature>
<feature type="signal peptide" evidence="1">
    <location>
        <begin position="1"/>
        <end position="26"/>
    </location>
</feature>
<dbReference type="EMBL" id="JAGGKV010000001">
    <property type="protein sequence ID" value="MBP1961299.1"/>
    <property type="molecule type" value="Genomic_DNA"/>
</dbReference>
<protein>
    <recommendedName>
        <fullName evidence="2">Copper amine oxidase-like N-terminal domain-containing protein</fullName>
    </recommendedName>
</protein>
<dbReference type="Proteomes" id="UP001519344">
    <property type="component" value="Unassembled WGS sequence"/>
</dbReference>
<keyword evidence="4" id="KW-1185">Reference proteome</keyword>
<sequence length="283" mass="32375">MKMKKWTKITILGTLMGTCFTAGVYAQDVLQRVDAYLRSDFNVVVNGQQVKLANPPLIYNNSSYLPVKELGSYLGAVVNWQDSTKTIYINPRINPGQPEEGNETNYTNIVFQYPIVQYFDYLGATYPVLTNMTEQAYYRLTDVERMGVKTAGMRKAKEKYSEELYVGEDELKKVWGNNPPQISYANYDAVTIIGEKDPVKRKAINDYVESFRYYELDKVQFATSPIIVDALPELNTYSYLLSENGHYYRTTLKLTQVNGINNQPDYVVGSSSKEDIQVEKIRN</sequence>
<comment type="caution">
    <text evidence="3">The sequence shown here is derived from an EMBL/GenBank/DDBJ whole genome shotgun (WGS) entry which is preliminary data.</text>
</comment>
<proteinExistence type="predicted"/>
<dbReference type="SUPFAM" id="SSF55383">
    <property type="entry name" value="Copper amine oxidase, domain N"/>
    <property type="match status" value="1"/>
</dbReference>
<reference evidence="3 4" key="1">
    <citation type="submission" date="2021-03" db="EMBL/GenBank/DDBJ databases">
        <title>Genomic Encyclopedia of Type Strains, Phase IV (KMG-IV): sequencing the most valuable type-strain genomes for metagenomic binning, comparative biology and taxonomic classification.</title>
        <authorList>
            <person name="Goeker M."/>
        </authorList>
    </citation>
    <scope>NUCLEOTIDE SEQUENCE [LARGE SCALE GENOMIC DNA]</scope>
    <source>
        <strain evidence="3 4">DSM 24950</strain>
    </source>
</reference>
<dbReference type="Pfam" id="PF07833">
    <property type="entry name" value="Cu_amine_oxidN1"/>
    <property type="match status" value="1"/>
</dbReference>
<dbReference type="InterPro" id="IPR012854">
    <property type="entry name" value="Cu_amine_oxidase-like_N"/>
</dbReference>
<accession>A0ABS4HTE7</accession>
<organism evidence="3 4">
    <name type="scientific">Paenibacillus aceris</name>
    <dbReference type="NCBI Taxonomy" id="869555"/>
    <lineage>
        <taxon>Bacteria</taxon>
        <taxon>Bacillati</taxon>
        <taxon>Bacillota</taxon>
        <taxon>Bacilli</taxon>
        <taxon>Bacillales</taxon>
        <taxon>Paenibacillaceae</taxon>
        <taxon>Paenibacillus</taxon>
    </lineage>
</organism>
<keyword evidence="1" id="KW-0732">Signal</keyword>
<evidence type="ECO:0000313" key="4">
    <source>
        <dbReference type="Proteomes" id="UP001519344"/>
    </source>
</evidence>